<dbReference type="InterPro" id="IPR027417">
    <property type="entry name" value="P-loop_NTPase"/>
</dbReference>
<dbReference type="InterPro" id="IPR011009">
    <property type="entry name" value="Kinase-like_dom_sf"/>
</dbReference>
<feature type="region of interest" description="Disordered" evidence="5">
    <location>
        <begin position="966"/>
        <end position="994"/>
    </location>
</feature>
<dbReference type="PANTHER" id="PTHR48103:SF2">
    <property type="entry name" value="MIDASIN"/>
    <property type="match status" value="1"/>
</dbReference>
<dbReference type="InterPro" id="IPR003593">
    <property type="entry name" value="AAA+_ATPase"/>
</dbReference>
<comment type="caution">
    <text evidence="7">The sequence shown here is derived from an EMBL/GenBank/DDBJ whole genome shotgun (WGS) entry which is preliminary data.</text>
</comment>
<name>A0ABR2JQZ2_9EUKA</name>
<feature type="region of interest" description="Disordered" evidence="5">
    <location>
        <begin position="397"/>
        <end position="417"/>
    </location>
</feature>
<dbReference type="CDD" id="cd00009">
    <property type="entry name" value="AAA"/>
    <property type="match status" value="1"/>
</dbReference>
<dbReference type="InterPro" id="IPR036465">
    <property type="entry name" value="vWFA_dom_sf"/>
</dbReference>
<evidence type="ECO:0000256" key="2">
    <source>
        <dbReference type="ARBA" id="ARBA00022741"/>
    </source>
</evidence>
<dbReference type="InterPro" id="IPR001245">
    <property type="entry name" value="Ser-Thr/Tyr_kinase_cat_dom"/>
</dbReference>
<evidence type="ECO:0000256" key="3">
    <source>
        <dbReference type="ARBA" id="ARBA00022840"/>
    </source>
</evidence>
<sequence>MNDSVFSLNIEDIKCGEENIGQGKNYITFPCSIIADSSKCVAKLLKENEDEKIFLLYMEMLQKLAHPGIIPFVGFCSSSNNNHQKNIFLLKYAENKSLQDVFIARSQGKTPKWWDLEQQYLFIYGIAVTMNYLHSLMKTHQNLTPSNILIDENFEPQITDFYQSKFFPKFELNNENLKKYNLIYYTDPYILNSNGKFHQKSDVFSFAIIAIQILSGNVEIYEDYGDDIDSFIEDLKKGSIMPMIPENIPFELSELLISCLSFETRNRPLFPKICEKLEKIYDSIEELSSQRFKEYKEKINQKNNDEELNPKIKKMKEEAMKGDVEMMYLYAKARFEGQNCKKNVTEAIHFYRMASMKGHEAAQEQLTFLRHDAGPMMPNFNVSTVNVYKPSETEAAIEEENDEDLKQVSETDEESENQYKDNKFISLVNDPSFDEPKWGIDNLLKNVDEQIKIDKKFNFNEEEIKKQNFIFTDGAKERLQKLYNYIKVGVPVLLEGPTGTSKTLSSEIVCKLLNRELIRFNLSSETKTQDLIGRYVGDENSWAGITQKDGPFFRAFKEGKVLLLDEINLASASVLQCIEEALDSGVLSVEIPGRPLQCIRMHNSFRVIATQNPNKGSYANKRQNLGLKFYSRFQVINFPAFTHYELLKIAEGLASRFNYDDYTVINQLVSFHKEWSENPAIADDPQCFTIREIAATVKALSQKEDINDTIMTIYGARYQKHLKKQMIGVLNKYTRLKMGTKKFVLPSFPGCYQNESLRLAVKSTLFSLHNGRNVILTGKEGCGKTQIAMWIADYYNKENDPSNPKPNSFFCVCTEEIKVSDLVGHQSPSGKSDGTSELIKWQDGFLTKAIQKGKCSVLESIDEAPSTVTERLNGLLDQKYDGQEKYFDVPENSANPKVLIKETFRILATSNIDKISQMSPAFLNRFDIIVLENQIDDFISENQFQELITILMDRYCSEINVQSKVQSEEANNQSGDEDDSDSDSDFNINVSDDGEEVTKNKDAIKFAHQVIRLYNYSPKIIPVIYQKLKNERNISNISKTCSAIVKLSSVLLNDTNKRITEKDIVDFAFLLLQNNQQFNVPKEIEKTLKDMFQGNQNDADEPFFYEKSPSLCNFLAKLMAYSIISKPVCVTGPTGAGKTSAARAFSRMRPRSSKNKTGFQMHSFHSGTKVAHFFGSTTLLDGQIVFHDGTLTTALKSGLVFIADEFNLSTQSVMKSLSLALDTTIGKNVFIPGTGEIINISPEFHFIACQNEIGTLGRNVIPDSIASRFVYIDYPTPEKEDIENICISIAKENFQDKDFKDDDEELARNIADYMIRLKECKLPYIPQWSLRDITKLFRRIYPQSISKKKFINITPIHHVLFYTLSAISKSDVDSVIEEVKKILQLSFNLSDSEVMKYINCYNATPEIKNIEGLGHYMMKGDSGISINSANKIILDKPLPSLWNARFQVYLADDKEPILLMGNSGFKTFLAKQFLFKSQPITLNQETNVAQLLGTSCFMTNSEAKLFYIKYLCQIVQAEEEEINLRNCWEKGKLEQEMVDRLVNEGKRSSIPVSFHYALNNLSEKLMSDDNTNKNGVLSNTTLEFRPGLFLNAILQGKSLILKNLSNLPTIVLERFNELFSGKQSITLSEDIHNTFTSEDDKELTKFNDSFRVFATCPANSPSKLSEAVLSRFTVISVPEYLENEQEIVLISYVMINELQFDLKIGLQENDISRLNQFATDCSNKLKIPISFPQMIKVVDITSKLNQETSMFDLKMKSGTHHDYAGIQRLNIGITLYRVLGGLLDSKKKKEILFKKIRDYFELPEDFINQKEEECQLIRTMKNGASGVLSKISNLFLQCSSTDECKTKVAFTKSFNDLLDLLHMGLTIHNPIILEGPPGQGKHTAIHYIAEMLNINVVHIMISQSTKFEDLFGKVKITREKNEIHVKMVETQFVKTIKSANSFEKQLIVLDNINYASPALLSALVPVFDANQPIFLPNGSTIDKGKFDIIAIFNTQQTSSSKDKLPSTIINSSIYHIVSKPKQKEILSIILSKFSLAGLSNDDAIKFNNHYNDTRSIISNEGSSGMFTMNDIDKYILFRNLTKNFFHETTISQMIFAYRFSSDEMIQKVLTTLKLENMIFSPSFEYDNSSNSLVIKVSKDENNGLVLPLISQPKNRAILSSIDSLTLPQKHCLTFLGCSVLADRSCVVQGDTASGKSHLIRLFAELMGAKLNVFQMNSDSNISMLAEQSVLKNSISSKDKENFKKAFTKLKVDSNIKKYLEKHIDINDPKSWNPKKLKDLLKFIKSINNKCSPEIEKAVQLIKETMNPVNRFERQESTFIHALRNGEWVLIDGIESAPSVIAEKISTLCGEKPELNLYEYGPEYYFSKDIDIPENKIHKNFHLFITYNPNSMKESQMIDQTFFIKSVSFTLPPIDERIENSAQMLFGTFKKYSYRNDLSKELAARFALLHDYAKTESKKNPDDFAGDLQYNGRTLKFITTAFPRQNDQNLDSSSLELAKSICFSTKSFYWNSYVNDPNSKNFQSTSLQKFKEKPKDELIISLQASDIDIQERNQQVLMTLRNIQKHILEKISAFSYSLSNFLELCSLILIRDLPYVQNHIFDTIKQIDMKCRQIDEDKNKPTIKYGSLFALKYLFDPIIKPITPIKNEHKSLSLKDKELKNDESIASELLKLDLLKELLKGNLFSEDSSIILGNSIYSEIISIVSIIATNFKKELFVDLYKQVQIENEAINFVDKIFPYLLFRDTKYSMISLWIPLSKYLIQKGIHFSYTIESQIIEFNESSKIKFAAHLQMNDVNNFSISTAQLYHEEKFSEIKKHAEKMNRKYDLVYYYLIKDFSENYIELRNKSYVDSEMKKAQKQYKTIPNNSINSILSLKDLFVKKDASLISFIWNLIYTLPENEIKELSQIIHPIESDLLIATFNMFNSINQDNIKDIISWSKWASSFENIARILWDIHMNQQNDKSNSDPNVLIENINEVVEYLEKSPERMSEFWSSKKYIDVCQTELTQLKQKIMQDEKDKKALEIQNEIFKLRNSLINQKVNEKYKQMKTELVDKLGNIECTEEKLNFAKNIVEQFLRDATSLPDVNNNSVINFPHVDLQDFDKTIVSENIKFFESLIWYSRIKSILREINNGTDILKNLWKLNDFPEMENPRDNLFTNLIKNAKADSSGLSSKDKDQAAFTLNAHMIYKLYHINHSFITDPEKIPKTINEYINRTKHDEREVKWMYLKTLEYSSDFILTIPKFRPNDLVFLITNKKSHSNYQAGPLFYGEKNTVFFKDFKDLMYKEFKSFNKAASSIGKIAYRSLISPEDDIPKDYNSLKEAFIHPKSTSSNLHLITKIGKIFEFAEYLEKFNDKCLLFDDVSFLKNNWIDDEVLHNEYPSLLFWICKNRQCSDQIIKRYHDYEFNENELPLWLLALRIFSSISCVSFDVNSKPTELSVIIKTITSVLVKKYLKDKKGKNLKYNWLNILLSNLPIKFIIPSVSIIHDFFNELVQDNQIGLPPIIHDTKNQSIKESVNLITKKILKNSSKQIITDDITNKDLDCSYFLAFPSKYLQDKVNNSISDGINLILNNENIDMLRKYIQDSNKLSGIIAKLKEAIDEDEKEMKDYHDEIERTENEKRKQSKIIQIKKDVEEYNKIIQIITNAVNDDKSIEIVENKSIKDDKKEVTKTKGDKDVETKSKGDKKEETKSKDDKDVETNSKGDEDAETNSKGDEDVETKSKGDKEIETKSKDDKKEETKSKDDKEIETNTKDDKNLTGNIKDKNNDSNERNFQEKSNKPKKKLSFHDINDNIIKLIRIKANLDVYPELFTDQTISVTYLDYYADTTINVKQNDQTLKLKLPKVNYYGSKRQYLLPGQTYIKSNIKKFESNIKCYEIKFKYIKADFDYNTIRINNKYTSAVPKIYFGQNYNIYSKLFLSNLDELVLKLNLFDNMFYNVLQEREKICFGNFDFIYQLNQQILYIKTNYQAKFSDKSKAKKTENIIQTKLKDYLNYIYPLILKIKFLVDDFYPLWKTVKENAKAKLFKYQYDVQLPTINDRGIYLYSFSKIANLNSLASPIISISPENKIICSVKKLKCPIGPIFSSNISSPYSINIISFINSEVSCKIANLSDNQFNKILSVKNTISNNEPVQIFITPPLASSSEPEIINISGDIIISTGSTKPFPLPFDITLGIVPLTVRLKCLEYKLCKRDRNLRLCCEKIVGGSQINFEVINYYIKQHFVVSVELESMDENEANQPDVRVNKTQNLFSLSIPEVNDPTRCNFVIKVALSHDFVISIICDFIILPLVISFEVYSYIEKDYVRECHLVYMPNVTHQLYFRIMSLYPCELMCKIDTSMPLSVTFSSKDSAFNKSFKIKGNFYLSVDINMKEYKVSPFGQYYNTTLEIGNLKKNIKFKFFQPVFYQFFPSSLSYYDQNKDFIRKFPCADYNYHTQQWEKIKSNEHLKSLVAKPYIVCSPFKYYRNERIFTMVNYNADYVTTTNQQNVSYFQLTLSENIPLLTNIAQFNSNVTNARIPVNDTFYEYNYYSIIGYIQSSKKLWFPAFDIYPDVSQIQFIPYINDNNKKKLAKNNIIKMYLSLGLKEKPKEKTVKNIFLKNNNATPIKKRNFAYFMILLEQKSILTDISGFIKMFPPNIQANFVDFINFAENINKFLTKNKINIEDILDIIAHNLILKFTQVFKAQYDQLKSDDFCLDCPISNIEMRKVMDKMKEYLFKYDKSKDKERSKSTKYEFNEKEKILSKISIEPLPEDSKRSDCYIISENESPKPCKNRDPFGIFDFDANVIEETEISDNIDSIASLPPIEIPTKYSIDSLNTFYSLCSQGATALPSYIRLRQIQSKDQKESELYFSKLLSLYKDITMNSTKNHSILANHINSFIESFQNCVRRLKKAGIDFSKTYLPQSLNDEQNNFQDFIKCPSIDYPILRKTEWKLKSKNTNNYMKFVDPLLNKGKFGLKDHVMDDMDEDMLNYLNEDTTKENEEKDKITVANTEINLEDKKLLMAQIIGDKNPDEDDNEEKDILDEDEDQLQQNKPTLRLAENSKMETVSSKDISGIFPEFPEQDSILRILQRIREMKKNGKNKKLKFLNSTECIIQNQNELFKSAATVLPVQNLVFHSQNLIANLIGKASDTKCPFLEMSCNLLIDCSSFICNENKLYNFMIVIAFSYALSALEIPFSIAIVADQKFRFVLKPFEEEISMLVLQRILDCLFIERFKTNIADTFYHALEYMKCPDPKRTQRALFFFSNGLDENLILTESWKESLLNKSNNSFGMIFVKSKFLDDKTFPEIQDMWDSFNNEVSTAPSITRLTYINPDLNTKTLDLIISIFCTVLSRPQNRTNDDIKNRVDKKPEFILSYEDLSKESFQNIQNGFNFNFDEGSSSIFRKIDQRFLAFGSRFPKLDIGHYRNKTEKITNSSPCNQIREEFDQFLHRTILLKRNSFRPLLETIFKPNKASQTVLSSTGTDFDITALILNLINPVPDPLIYLEDKGGLIRNYGISIIIDSSKSCFNSLSASHSYQSIKILFAALSSIDVPCVDVIIATDESPIVLASEIPSLRLFSDKSSFWPSLFKCLSESSFGSCSLESAIHAAYDIRRMRSVDSTSYMFVLTDGLFQQEQRELIQNHIMTCIQSGITVFGVGIGIYPSGIIDLFPQVIFATNPNDLIKGIASCFGDDTNDSYDNMIKQLAPEPSSPESVGHTFEILLRNENNIIFKDLKNYLSETTHAMDAFSDMYNEEQEEKGANNELVNPKGLNTEMYVKGILEGQKILIVMLYDCIINIQESSLINPDFLLSAKYSGEKCVKNAVEFFGIDIVVVQNYKEAVLELTKQTNPGKCDYYATWVLSGYPYDTELPHKGNPHLVDQFIDCLIQFWNKGGSVVLFAESDPLTFQANKFLEKVTFPDGSKTKLRLGGNHKGMKYLKGDPTGSLSHPGTFNRSPLQFQKCHRASLSHNIYTIYEGETISFAPSEKSLYKPFTPFMKDSENGISALFYPGDQWQKAGLKNIPGDIIVDCGYTKLFDKISDTNECDTFRYVQNIAGWTAQCEFRRSILKIKPKDFRPEAVVFKLNENAKSNLQKPPKGSLQQDDSCYIDFSNCKRLFAIDYSGSVEGCSFYHRNLRKIFKDLYKSGDTIMTWSSNAYVIDYNKMMRIIDREDGTNGTRPSSILEVLERNESIPREHLILVTDGHIDGGDIDNCDKIVQRKKIKFKYVTTYIIGPNGDLSVGAPFARECGSVTYEVLESGTRTIEGAKCHDFSELENIDSIRNIKEFNAKYIALRNATKQKMIGREKDMDLLGKYERLRERLQKSVQMDPETIRRLNVLIRLSSGELRNIFNDKDITVLLNK</sequence>
<dbReference type="PROSITE" id="PS50011">
    <property type="entry name" value="PROTEIN_KINASE_DOM"/>
    <property type="match status" value="1"/>
</dbReference>
<feature type="region of interest" description="Disordered" evidence="5">
    <location>
        <begin position="3664"/>
        <end position="3783"/>
    </location>
</feature>
<gene>
    <name evidence="7" type="ORF">M9Y10_003765</name>
</gene>
<evidence type="ECO:0000259" key="6">
    <source>
        <dbReference type="PROSITE" id="PS50011"/>
    </source>
</evidence>
<dbReference type="Proteomes" id="UP001470230">
    <property type="component" value="Unassembled WGS sequence"/>
</dbReference>
<dbReference type="Gene3D" id="1.10.510.10">
    <property type="entry name" value="Transferase(Phosphotransferase) domain 1"/>
    <property type="match status" value="1"/>
</dbReference>
<proteinExistence type="inferred from homology"/>
<dbReference type="SUPFAM" id="SSF56112">
    <property type="entry name" value="Protein kinase-like (PK-like)"/>
    <property type="match status" value="1"/>
</dbReference>
<dbReference type="SUPFAM" id="SSF52540">
    <property type="entry name" value="P-loop containing nucleoside triphosphate hydrolases"/>
    <property type="match status" value="5"/>
</dbReference>
<dbReference type="Gene3D" id="1.25.40.10">
    <property type="entry name" value="Tetratricopeptide repeat domain"/>
    <property type="match status" value="1"/>
</dbReference>
<comment type="similarity">
    <text evidence="1">Belongs to the protein kinase superfamily. TKL Ser/Thr protein kinase family. ROCO subfamily.</text>
</comment>
<organism evidence="7 8">
    <name type="scientific">Tritrichomonas musculus</name>
    <dbReference type="NCBI Taxonomy" id="1915356"/>
    <lineage>
        <taxon>Eukaryota</taxon>
        <taxon>Metamonada</taxon>
        <taxon>Parabasalia</taxon>
        <taxon>Tritrichomonadida</taxon>
        <taxon>Tritrichomonadidae</taxon>
        <taxon>Tritrichomonas</taxon>
    </lineage>
</organism>
<dbReference type="InterPro" id="IPR011990">
    <property type="entry name" value="TPR-like_helical_dom_sf"/>
</dbReference>
<dbReference type="InterPro" id="IPR000719">
    <property type="entry name" value="Prot_kinase_dom"/>
</dbReference>
<dbReference type="Gene3D" id="3.40.50.300">
    <property type="entry name" value="P-loop containing nucleotide triphosphate hydrolases"/>
    <property type="match status" value="6"/>
</dbReference>
<dbReference type="SMART" id="SM00382">
    <property type="entry name" value="AAA"/>
    <property type="match status" value="5"/>
</dbReference>
<feature type="coiled-coil region" evidence="4">
    <location>
        <begin position="2997"/>
        <end position="3024"/>
    </location>
</feature>
<keyword evidence="8" id="KW-1185">Reference proteome</keyword>
<feature type="compositionally biased region" description="Acidic residues" evidence="5">
    <location>
        <begin position="975"/>
        <end position="984"/>
    </location>
</feature>
<dbReference type="Pfam" id="PF07728">
    <property type="entry name" value="AAA_5"/>
    <property type="match status" value="4"/>
</dbReference>
<feature type="domain" description="Protein kinase" evidence="6">
    <location>
        <begin position="14"/>
        <end position="281"/>
    </location>
</feature>
<dbReference type="EMBL" id="JAPFFF010000010">
    <property type="protein sequence ID" value="KAK8881038.1"/>
    <property type="molecule type" value="Genomic_DNA"/>
</dbReference>
<evidence type="ECO:0000313" key="7">
    <source>
        <dbReference type="EMBL" id="KAK8881038.1"/>
    </source>
</evidence>
<reference evidence="7 8" key="1">
    <citation type="submission" date="2024-04" db="EMBL/GenBank/DDBJ databases">
        <title>Tritrichomonas musculus Genome.</title>
        <authorList>
            <person name="Alves-Ferreira E."/>
            <person name="Grigg M."/>
            <person name="Lorenzi H."/>
            <person name="Galac M."/>
        </authorList>
    </citation>
    <scope>NUCLEOTIDE SEQUENCE [LARGE SCALE GENOMIC DNA]</scope>
    <source>
        <strain evidence="7 8">EAF2021</strain>
    </source>
</reference>
<dbReference type="Pfam" id="PF07714">
    <property type="entry name" value="PK_Tyr_Ser-Thr"/>
    <property type="match status" value="1"/>
</dbReference>
<evidence type="ECO:0000313" key="8">
    <source>
        <dbReference type="Proteomes" id="UP001470230"/>
    </source>
</evidence>
<dbReference type="PANTHER" id="PTHR48103">
    <property type="entry name" value="MIDASIN-RELATED"/>
    <property type="match status" value="1"/>
</dbReference>
<feature type="compositionally biased region" description="Basic and acidic residues" evidence="5">
    <location>
        <begin position="3664"/>
        <end position="3777"/>
    </location>
</feature>
<dbReference type="SUPFAM" id="SSF53300">
    <property type="entry name" value="vWA-like"/>
    <property type="match status" value="1"/>
</dbReference>
<evidence type="ECO:0000256" key="1">
    <source>
        <dbReference type="ARBA" id="ARBA00008171"/>
    </source>
</evidence>
<keyword evidence="4" id="KW-0175">Coiled coil</keyword>
<protein>
    <recommendedName>
        <fullName evidence="6">Protein kinase domain-containing protein</fullName>
    </recommendedName>
</protein>
<accession>A0ABR2JQZ2</accession>
<dbReference type="InterPro" id="IPR011704">
    <property type="entry name" value="ATPase_dyneun-rel_AAA"/>
</dbReference>
<keyword evidence="3" id="KW-0067">ATP-binding</keyword>
<evidence type="ECO:0000256" key="5">
    <source>
        <dbReference type="SAM" id="MobiDB-lite"/>
    </source>
</evidence>
<keyword evidence="2" id="KW-0547">Nucleotide-binding</keyword>
<feature type="coiled-coil region" evidence="4">
    <location>
        <begin position="3584"/>
        <end position="3625"/>
    </location>
</feature>
<evidence type="ECO:0000256" key="4">
    <source>
        <dbReference type="SAM" id="Coils"/>
    </source>
</evidence>